<evidence type="ECO:0000313" key="7">
    <source>
        <dbReference type="Proteomes" id="UP000243468"/>
    </source>
</evidence>
<keyword evidence="2 5" id="KW-0812">Transmembrane</keyword>
<evidence type="ECO:0000256" key="1">
    <source>
        <dbReference type="ARBA" id="ARBA00004370"/>
    </source>
</evidence>
<proteinExistence type="predicted"/>
<dbReference type="SUPFAM" id="SSF161084">
    <property type="entry name" value="MAPEG domain-like"/>
    <property type="match status" value="1"/>
</dbReference>
<name>A0A1G6I114_9GAMM</name>
<sequence length="133" mass="14902">MQSISGIIYLILIACLLPYVFTAIAKKAAGFKARDNQNPREFLARTTGLAARANAVQQNSFESLPLFIASILMAEYMVVSQNLIMTFGMAYILLRIFYGICYLANWATLRSIIWTLSLLCPIFLLLLVIKLTT</sequence>
<keyword evidence="4 5" id="KW-0472">Membrane</keyword>
<evidence type="ECO:0000256" key="5">
    <source>
        <dbReference type="SAM" id="Phobius"/>
    </source>
</evidence>
<feature type="transmembrane region" description="Helical" evidence="5">
    <location>
        <begin position="83"/>
        <end position="105"/>
    </location>
</feature>
<dbReference type="Proteomes" id="UP000243468">
    <property type="component" value="Unassembled WGS sequence"/>
</dbReference>
<dbReference type="InterPro" id="IPR023352">
    <property type="entry name" value="MAPEG-like_dom_sf"/>
</dbReference>
<dbReference type="RefSeq" id="WP_092819223.1">
    <property type="nucleotide sequence ID" value="NZ_BAABKJ010000001.1"/>
</dbReference>
<dbReference type="InterPro" id="IPR001129">
    <property type="entry name" value="Membr-assoc_MAPEG"/>
</dbReference>
<dbReference type="Pfam" id="PF01124">
    <property type="entry name" value="MAPEG"/>
    <property type="match status" value="1"/>
</dbReference>
<evidence type="ECO:0000256" key="4">
    <source>
        <dbReference type="ARBA" id="ARBA00023136"/>
    </source>
</evidence>
<evidence type="ECO:0000313" key="6">
    <source>
        <dbReference type="EMBL" id="SDC00140.1"/>
    </source>
</evidence>
<dbReference type="PANTHER" id="PTHR35371">
    <property type="entry name" value="INNER MEMBRANE PROTEIN"/>
    <property type="match status" value="1"/>
</dbReference>
<dbReference type="STRING" id="1226327.SAMN05421732_102297"/>
<accession>A0A1G6I114</accession>
<reference evidence="7" key="1">
    <citation type="submission" date="2016-09" db="EMBL/GenBank/DDBJ databases">
        <authorList>
            <person name="Varghese N."/>
            <person name="Submissions S."/>
        </authorList>
    </citation>
    <scope>NUCLEOTIDE SEQUENCE [LARGE SCALE GENOMIC DNA]</scope>
    <source>
        <strain evidence="7">ANC 4667</strain>
    </source>
</reference>
<dbReference type="PANTHER" id="PTHR35371:SF1">
    <property type="entry name" value="BLR7753 PROTEIN"/>
    <property type="match status" value="1"/>
</dbReference>
<keyword evidence="7" id="KW-1185">Reference proteome</keyword>
<dbReference type="Gene3D" id="1.20.120.550">
    <property type="entry name" value="Membrane associated eicosanoid/glutathione metabolism-like domain"/>
    <property type="match status" value="1"/>
</dbReference>
<dbReference type="AlphaFoldDB" id="A0A1G6I114"/>
<evidence type="ECO:0000256" key="2">
    <source>
        <dbReference type="ARBA" id="ARBA00022692"/>
    </source>
</evidence>
<organism evidence="6 7">
    <name type="scientific">Acinetobacter kookii</name>
    <dbReference type="NCBI Taxonomy" id="1226327"/>
    <lineage>
        <taxon>Bacteria</taxon>
        <taxon>Pseudomonadati</taxon>
        <taxon>Pseudomonadota</taxon>
        <taxon>Gammaproteobacteria</taxon>
        <taxon>Moraxellales</taxon>
        <taxon>Moraxellaceae</taxon>
        <taxon>Acinetobacter</taxon>
    </lineage>
</organism>
<dbReference type="OrthoDB" id="513661at2"/>
<protein>
    <submittedName>
        <fullName evidence="6">Uncharacterized conserved protein, MAPEG superfamily</fullName>
    </submittedName>
</protein>
<keyword evidence="3 5" id="KW-1133">Transmembrane helix</keyword>
<gene>
    <name evidence="6" type="ORF">SAMN05421732_102297</name>
</gene>
<dbReference type="EMBL" id="FMYO01000002">
    <property type="protein sequence ID" value="SDC00140.1"/>
    <property type="molecule type" value="Genomic_DNA"/>
</dbReference>
<evidence type="ECO:0000256" key="3">
    <source>
        <dbReference type="ARBA" id="ARBA00022989"/>
    </source>
</evidence>
<comment type="subcellular location">
    <subcellularLocation>
        <location evidence="1">Membrane</location>
    </subcellularLocation>
</comment>
<feature type="transmembrane region" description="Helical" evidence="5">
    <location>
        <begin position="6"/>
        <end position="25"/>
    </location>
</feature>
<dbReference type="GO" id="GO:0016020">
    <property type="term" value="C:membrane"/>
    <property type="evidence" value="ECO:0007669"/>
    <property type="project" value="UniProtKB-SubCell"/>
</dbReference>
<feature type="transmembrane region" description="Helical" evidence="5">
    <location>
        <begin position="111"/>
        <end position="129"/>
    </location>
</feature>